<evidence type="ECO:0000256" key="5">
    <source>
        <dbReference type="ARBA" id="ARBA00022840"/>
    </source>
</evidence>
<keyword evidence="6" id="KW-0460">Magnesium</keyword>
<dbReference type="InterPro" id="IPR036830">
    <property type="entry name" value="PP_kinase_middle_dom_sf"/>
</dbReference>
<evidence type="ECO:0000256" key="8">
    <source>
        <dbReference type="SAM" id="MobiDB-lite"/>
    </source>
</evidence>
<dbReference type="PIRSF" id="PIRSF015589">
    <property type="entry name" value="PP_kinase"/>
    <property type="match status" value="1"/>
</dbReference>
<comment type="function">
    <text evidence="6 7">Catalyzes the reversible transfer of the terminal phosphate of ATP to form a long-chain polyphosphate (polyP).</text>
</comment>
<keyword evidence="4 6" id="KW-0418">Kinase</keyword>
<dbReference type="SUPFAM" id="SSF143724">
    <property type="entry name" value="PHP14-like"/>
    <property type="match status" value="1"/>
</dbReference>
<feature type="domain" description="Polyphosphate kinase C-terminal" evidence="11">
    <location>
        <begin position="522"/>
        <end position="690"/>
    </location>
</feature>
<comment type="similarity">
    <text evidence="6 7">Belongs to the polyphosphate kinase 1 (PPK1) family.</text>
</comment>
<dbReference type="InterPro" id="IPR025198">
    <property type="entry name" value="PPK_N_dom"/>
</dbReference>
<dbReference type="EMBL" id="RIZI01000195">
    <property type="protein sequence ID" value="RNF57790.1"/>
    <property type="molecule type" value="Genomic_DNA"/>
</dbReference>
<keyword evidence="6" id="KW-0479">Metal-binding</keyword>
<evidence type="ECO:0000256" key="6">
    <source>
        <dbReference type="HAMAP-Rule" id="MF_00347"/>
    </source>
</evidence>
<dbReference type="InterPro" id="IPR025200">
    <property type="entry name" value="PPK_C_dom2"/>
</dbReference>
<keyword evidence="5 6" id="KW-0067">ATP-binding</keyword>
<evidence type="ECO:0000256" key="2">
    <source>
        <dbReference type="ARBA" id="ARBA00022679"/>
    </source>
</evidence>
<sequence length="706" mass="79156">MSDAAPSLAPGAEPEPPLPSLDRPELYFNRDLSILEFNRRVLALADDPQVPLLERLRFLTIVSTNLDEFFEVRAAGLMQRRKFGAGPLGPDMLGPNREIEAISEVTHGIINAQYRCLNERLLPALSGEGIRLLRRQVWAPAQRRWSEAYFQKEVLPLLTPLSLDPAHPFPKVQNKGLNFAIVLEGQDAYGRKSPIAVVQAPRILPRIIQVPTEIAGPSDFVFLSSLIHEHVQALFPGLTIKGFFQFRVTRNSELFVDEEEVDNLLDALADELPLRPFGEAVRLEVASNCPGEVVDYLLRHFELGSGDLYALPGPVNLSRLAAIIDMVRRPDLLYPPFVPSQPPECARPEAIFSQLRRAPILLHHPYQSFTPVLDFIRQAARDPKVLGIKQTLYRSTPDSPIVDALTEAAISGKQVTAVVELKARFDEANNIQLAERLEEVGVQVVYGVVNHKVHAKMALVLRREDEGIRMYGHLGTGNYHPRNARIYTDLSLLTADPEITADMNDLFMHITGMGKAPKLRRLLQSPFTLYDAVLAGIEKEIRRGKRGRIIARINALVDPGIIRALYRASQAGVEIDLIVRGACALRPGIPEVSEHIRVRSIVGRFLEHSRVYYFGNGGKPQVWAASADWMGRNLFRRLEVAFPIDGPALQARVVQEALTFYLEDECNAWTMQADGQYRSLRPTPETPCRSAQDRLLERYARNTSHD</sequence>
<feature type="binding site" evidence="6">
    <location>
        <position position="394"/>
    </location>
    <ligand>
        <name>Mg(2+)</name>
        <dbReference type="ChEBI" id="CHEBI:18420"/>
    </ligand>
</feature>
<evidence type="ECO:0000259" key="12">
    <source>
        <dbReference type="Pfam" id="PF17941"/>
    </source>
</evidence>
<feature type="domain" description="Polyphosphate kinase middle" evidence="9">
    <location>
        <begin position="142"/>
        <end position="322"/>
    </location>
</feature>
<dbReference type="SUPFAM" id="SSF140356">
    <property type="entry name" value="PPK N-terminal domain-like"/>
    <property type="match status" value="1"/>
</dbReference>
<feature type="binding site" evidence="6">
    <location>
        <position position="65"/>
    </location>
    <ligand>
        <name>ATP</name>
        <dbReference type="ChEBI" id="CHEBI:30616"/>
    </ligand>
</feature>
<dbReference type="GO" id="GO:0006799">
    <property type="term" value="P:polyphosphate biosynthetic process"/>
    <property type="evidence" value="ECO:0007669"/>
    <property type="project" value="UniProtKB-UniRule"/>
</dbReference>
<dbReference type="Gene3D" id="3.30.870.10">
    <property type="entry name" value="Endonuclease Chain A"/>
    <property type="match status" value="2"/>
</dbReference>
<dbReference type="GO" id="GO:0009358">
    <property type="term" value="C:polyphosphate kinase complex"/>
    <property type="evidence" value="ECO:0007669"/>
    <property type="project" value="InterPro"/>
</dbReference>
<keyword evidence="2 6" id="KW-0808">Transferase</keyword>
<feature type="region of interest" description="Disordered" evidence="8">
    <location>
        <begin position="1"/>
        <end position="22"/>
    </location>
</feature>
<dbReference type="Pfam" id="PF13089">
    <property type="entry name" value="PP_kinase_N"/>
    <property type="match status" value="1"/>
</dbReference>
<dbReference type="SUPFAM" id="SSF56024">
    <property type="entry name" value="Phospholipase D/nuclease"/>
    <property type="match status" value="2"/>
</dbReference>
<dbReference type="Pfam" id="PF17941">
    <property type="entry name" value="PP_kinase_C_1"/>
    <property type="match status" value="1"/>
</dbReference>
<keyword evidence="3 6" id="KW-0547">Nucleotide-binding</keyword>
<reference evidence="13" key="1">
    <citation type="submission" date="2018-10" db="EMBL/GenBank/DDBJ databases">
        <title>Acidithiobacillus sulfuriphilus sp. nov.: an extremely acidophilic sulfur-oxidizing chemolithotroph isolated from a neutral pH environment.</title>
        <authorList>
            <person name="Falagan C."/>
            <person name="Moya-Beltran A."/>
            <person name="Quatrini R."/>
            <person name="Johnson D.B."/>
        </authorList>
    </citation>
    <scope>NUCLEOTIDE SEQUENCE [LARGE SCALE GENOMIC DNA]</scope>
    <source>
        <strain evidence="13">CJ-2</strain>
    </source>
</reference>
<evidence type="ECO:0000256" key="1">
    <source>
        <dbReference type="ARBA" id="ARBA00022553"/>
    </source>
</evidence>
<dbReference type="Gene3D" id="1.20.58.310">
    <property type="entry name" value="Polyphosphate kinase N-terminal domain"/>
    <property type="match status" value="1"/>
</dbReference>
<evidence type="ECO:0000313" key="13">
    <source>
        <dbReference type="EMBL" id="RNF57790.1"/>
    </source>
</evidence>
<evidence type="ECO:0000256" key="4">
    <source>
        <dbReference type="ARBA" id="ARBA00022777"/>
    </source>
</evidence>
<comment type="PTM">
    <text evidence="6 7">An intermediate of this reaction is the autophosphorylated ppk in which a phosphate is covalently linked to a histidine residue through a N-P bond.</text>
</comment>
<comment type="cofactor">
    <cofactor evidence="6">
        <name>Mg(2+)</name>
        <dbReference type="ChEBI" id="CHEBI:18420"/>
    </cofactor>
</comment>
<dbReference type="PANTHER" id="PTHR30218">
    <property type="entry name" value="POLYPHOSPHATE KINASE"/>
    <property type="match status" value="1"/>
</dbReference>
<feature type="binding site" evidence="6">
    <location>
        <position position="487"/>
    </location>
    <ligand>
        <name>ATP</name>
        <dbReference type="ChEBI" id="CHEBI:30616"/>
    </ligand>
</feature>
<feature type="domain" description="Polyphosphate kinase N-terminal" evidence="10">
    <location>
        <begin position="27"/>
        <end position="132"/>
    </location>
</feature>
<dbReference type="Pfam" id="PF13090">
    <property type="entry name" value="PP_kinase_C"/>
    <property type="match status" value="1"/>
</dbReference>
<dbReference type="RefSeq" id="WP_123106222.1">
    <property type="nucleotide sequence ID" value="NZ_CP127527.1"/>
</dbReference>
<dbReference type="GO" id="GO:0008976">
    <property type="term" value="F:polyphosphate kinase activity"/>
    <property type="evidence" value="ECO:0007669"/>
    <property type="project" value="UniProtKB-UniRule"/>
</dbReference>
<dbReference type="GO" id="GO:0046872">
    <property type="term" value="F:metal ion binding"/>
    <property type="evidence" value="ECO:0007669"/>
    <property type="project" value="UniProtKB-KW"/>
</dbReference>
<dbReference type="NCBIfam" id="NF003918">
    <property type="entry name" value="PRK05443.1-2"/>
    <property type="match status" value="1"/>
</dbReference>
<dbReference type="Gene3D" id="3.30.1840.10">
    <property type="entry name" value="Polyphosphate kinase middle domain"/>
    <property type="match status" value="1"/>
</dbReference>
<feature type="binding site" evidence="6">
    <location>
        <position position="580"/>
    </location>
    <ligand>
        <name>ATP</name>
        <dbReference type="ChEBI" id="CHEBI:30616"/>
    </ligand>
</feature>
<feature type="compositionally biased region" description="Low complexity" evidence="8">
    <location>
        <begin position="1"/>
        <end position="12"/>
    </location>
</feature>
<accession>A0A3M8QTC4</accession>
<feature type="binding site" evidence="6">
    <location>
        <position position="424"/>
    </location>
    <ligand>
        <name>Mg(2+)</name>
        <dbReference type="ChEBI" id="CHEBI:18420"/>
    </ligand>
</feature>
<dbReference type="Pfam" id="PF02503">
    <property type="entry name" value="PP_kinase"/>
    <property type="match status" value="1"/>
</dbReference>
<evidence type="ECO:0000259" key="9">
    <source>
        <dbReference type="Pfam" id="PF02503"/>
    </source>
</evidence>
<dbReference type="EC" id="2.7.4.1" evidence="6 7"/>
<organism evidence="13">
    <name type="scientific">Acidithiobacillus sulfuriphilus</name>
    <dbReference type="NCBI Taxonomy" id="1867749"/>
    <lineage>
        <taxon>Bacteria</taxon>
        <taxon>Pseudomonadati</taxon>
        <taxon>Pseudomonadota</taxon>
        <taxon>Acidithiobacillia</taxon>
        <taxon>Acidithiobacillales</taxon>
        <taxon>Acidithiobacillaceae</taxon>
        <taxon>Acidithiobacillus</taxon>
    </lineage>
</organism>
<dbReference type="NCBIfam" id="NF003921">
    <property type="entry name" value="PRK05443.2-2"/>
    <property type="match status" value="1"/>
</dbReference>
<dbReference type="InterPro" id="IPR024953">
    <property type="entry name" value="PP_kinase_middle"/>
</dbReference>
<dbReference type="PANTHER" id="PTHR30218:SF0">
    <property type="entry name" value="POLYPHOSPHATE KINASE"/>
    <property type="match status" value="1"/>
</dbReference>
<gene>
    <name evidence="13" type="primary">ppk1</name>
    <name evidence="6" type="synonym">ppk</name>
    <name evidence="13" type="ORF">EC580_14290</name>
</gene>
<evidence type="ECO:0000259" key="10">
    <source>
        <dbReference type="Pfam" id="PF13089"/>
    </source>
</evidence>
<dbReference type="HAMAP" id="MF_00347">
    <property type="entry name" value="Polyphosphate_kinase"/>
    <property type="match status" value="1"/>
</dbReference>
<dbReference type="AlphaFoldDB" id="A0A3M8QTC4"/>
<protein>
    <recommendedName>
        <fullName evidence="6 7">Polyphosphate kinase</fullName>
        <ecNumber evidence="6 7">2.7.4.1</ecNumber>
    </recommendedName>
    <alternativeName>
        <fullName evidence="6">ATP-polyphosphate phosphotransferase</fullName>
    </alternativeName>
    <alternativeName>
        <fullName evidence="6">Polyphosphoric acid kinase</fullName>
    </alternativeName>
</protein>
<dbReference type="GO" id="GO:0005524">
    <property type="term" value="F:ATP binding"/>
    <property type="evidence" value="ECO:0007669"/>
    <property type="project" value="UniProtKB-KW"/>
</dbReference>
<evidence type="ECO:0000256" key="7">
    <source>
        <dbReference type="RuleBase" id="RU003800"/>
    </source>
</evidence>
<feature type="domain" description="Polyphosphate kinase C-terminal" evidence="12">
    <location>
        <begin position="351"/>
        <end position="514"/>
    </location>
</feature>
<dbReference type="InterPro" id="IPR003414">
    <property type="entry name" value="PP_kinase"/>
</dbReference>
<evidence type="ECO:0000259" key="11">
    <source>
        <dbReference type="Pfam" id="PF13090"/>
    </source>
</evidence>
<dbReference type="InterPro" id="IPR041108">
    <property type="entry name" value="PP_kinase_C_1"/>
</dbReference>
<name>A0A3M8QTC4_9PROT</name>
<dbReference type="OrthoDB" id="5287248at2"/>
<dbReference type="InterPro" id="IPR036832">
    <property type="entry name" value="PPK_N_dom_sf"/>
</dbReference>
<feature type="binding site" evidence="6">
    <location>
        <position position="608"/>
    </location>
    <ligand>
        <name>ATP</name>
        <dbReference type="ChEBI" id="CHEBI:30616"/>
    </ligand>
</feature>
<dbReference type="CDD" id="cd09168">
    <property type="entry name" value="PLDc_PaPPK1_C2_like"/>
    <property type="match status" value="1"/>
</dbReference>
<comment type="catalytic activity">
    <reaction evidence="6 7">
        <text>[phosphate](n) + ATP = [phosphate](n+1) + ADP</text>
        <dbReference type="Rhea" id="RHEA:19573"/>
        <dbReference type="Rhea" id="RHEA-COMP:9859"/>
        <dbReference type="Rhea" id="RHEA-COMP:14280"/>
        <dbReference type="ChEBI" id="CHEBI:16838"/>
        <dbReference type="ChEBI" id="CHEBI:30616"/>
        <dbReference type="ChEBI" id="CHEBI:456216"/>
        <dbReference type="EC" id="2.7.4.1"/>
    </reaction>
</comment>
<comment type="caution">
    <text evidence="13">The sequence shown here is derived from an EMBL/GenBank/DDBJ whole genome shotgun (WGS) entry which is preliminary data.</text>
</comment>
<proteinExistence type="inferred from homology"/>
<feature type="active site" description="Phosphohistidine intermediate" evidence="6">
    <location>
        <position position="454"/>
    </location>
</feature>
<keyword evidence="1 6" id="KW-0597">Phosphoprotein</keyword>
<evidence type="ECO:0000256" key="3">
    <source>
        <dbReference type="ARBA" id="ARBA00022741"/>
    </source>
</evidence>
<dbReference type="NCBIfam" id="TIGR03705">
    <property type="entry name" value="poly_P_kin"/>
    <property type="match status" value="1"/>
</dbReference>